<proteinExistence type="inferred from homology"/>
<evidence type="ECO:0000256" key="4">
    <source>
        <dbReference type="ARBA" id="ARBA00022833"/>
    </source>
</evidence>
<dbReference type="PIRSF" id="PIRSF006157">
    <property type="entry name" value="Doxgns_DODA"/>
    <property type="match status" value="1"/>
</dbReference>
<sequence length="268" mass="28552">MTLAPSLFVSHGSPMFALEPGLLGPALQRIGRALPELTAVAIVSPHWQTRGVRVATSPAPETLHDFGGFPPPLYALQYTPPGAPALAGEAARMLADAGFDAGVDPRRGLDHGAWVPMRYLRPAADVPVFQVSLPHDLDTAGALRLGRALAPLRARGVLVLGSGSLTHNLYEFRQHIRDPEYAQAFADWVAAAVRRRDIDALLHYRARAPHAARAHPTEEHYLPLLVALGASGDNDTASLVEGGMTYDVLSMDSFGFGLPQGLAPEATA</sequence>
<dbReference type="SUPFAM" id="SSF53213">
    <property type="entry name" value="LigB-like"/>
    <property type="match status" value="1"/>
</dbReference>
<dbReference type="Gene3D" id="3.40.830.10">
    <property type="entry name" value="LigB-like"/>
    <property type="match status" value="1"/>
</dbReference>
<comment type="cofactor">
    <cofactor evidence="1">
        <name>Zn(2+)</name>
        <dbReference type="ChEBI" id="CHEBI:29105"/>
    </cofactor>
</comment>
<keyword evidence="4" id="KW-0862">Zinc</keyword>
<protein>
    <submittedName>
        <fullName evidence="7">Dioxygenase</fullName>
    </submittedName>
</protein>
<evidence type="ECO:0000259" key="6">
    <source>
        <dbReference type="Pfam" id="PF02900"/>
    </source>
</evidence>
<dbReference type="InterPro" id="IPR014436">
    <property type="entry name" value="Extradiol_dOase_DODA"/>
</dbReference>
<dbReference type="CDD" id="cd07363">
    <property type="entry name" value="45_DOPA_Dioxygenase"/>
    <property type="match status" value="1"/>
</dbReference>
<evidence type="ECO:0000256" key="2">
    <source>
        <dbReference type="ARBA" id="ARBA00007581"/>
    </source>
</evidence>
<dbReference type="EMBL" id="QVPD01000003">
    <property type="protein sequence ID" value="RFP61642.1"/>
    <property type="molecule type" value="Genomic_DNA"/>
</dbReference>
<dbReference type="Proteomes" id="UP000262917">
    <property type="component" value="Unassembled WGS sequence"/>
</dbReference>
<reference evidence="7 8" key="1">
    <citation type="submission" date="2018-08" db="EMBL/GenBank/DDBJ databases">
        <title>Lysobacter weifangensis sp. nov., a new member of the family 'Xanthomonadaceae', isolated from soil in a farmland.</title>
        <authorList>
            <person name="Zhao H."/>
        </authorList>
    </citation>
    <scope>NUCLEOTIDE SEQUENCE [LARGE SCALE GENOMIC DNA]</scope>
    <source>
        <strain evidence="7 8">WF-2</strain>
    </source>
</reference>
<dbReference type="RefSeq" id="WP_117202073.1">
    <property type="nucleotide sequence ID" value="NZ_JBHTBK010000004.1"/>
</dbReference>
<keyword evidence="8" id="KW-1185">Reference proteome</keyword>
<name>A0A372DQH9_9GAMM</name>
<feature type="domain" description="Extradiol ring-cleavage dioxygenase class III enzyme subunit B" evidence="6">
    <location>
        <begin position="38"/>
        <end position="250"/>
    </location>
</feature>
<keyword evidence="7" id="KW-0223">Dioxygenase</keyword>
<evidence type="ECO:0000313" key="8">
    <source>
        <dbReference type="Proteomes" id="UP000262917"/>
    </source>
</evidence>
<comment type="similarity">
    <text evidence="2">Belongs to the DODA-type extradiol aromatic ring-opening dioxygenase family.</text>
</comment>
<evidence type="ECO:0000313" key="7">
    <source>
        <dbReference type="EMBL" id="RFP61642.1"/>
    </source>
</evidence>
<comment type="caution">
    <text evidence="7">The sequence shown here is derived from an EMBL/GenBank/DDBJ whole genome shotgun (WGS) entry which is preliminary data.</text>
</comment>
<dbReference type="GO" id="GO:0008270">
    <property type="term" value="F:zinc ion binding"/>
    <property type="evidence" value="ECO:0007669"/>
    <property type="project" value="InterPro"/>
</dbReference>
<dbReference type="GO" id="GO:0008198">
    <property type="term" value="F:ferrous iron binding"/>
    <property type="evidence" value="ECO:0007669"/>
    <property type="project" value="InterPro"/>
</dbReference>
<dbReference type="InterPro" id="IPR004183">
    <property type="entry name" value="Xdiol_dOase_suB"/>
</dbReference>
<dbReference type="AlphaFoldDB" id="A0A372DQH9"/>
<gene>
    <name evidence="7" type="ORF">D0Y53_04490</name>
</gene>
<accession>A0A372DQH9</accession>
<dbReference type="Pfam" id="PF02900">
    <property type="entry name" value="LigB"/>
    <property type="match status" value="1"/>
</dbReference>
<dbReference type="OrthoDB" id="9790889at2"/>
<keyword evidence="3" id="KW-0479">Metal-binding</keyword>
<dbReference type="GO" id="GO:0016702">
    <property type="term" value="F:oxidoreductase activity, acting on single donors with incorporation of molecular oxygen, incorporation of two atoms of oxygen"/>
    <property type="evidence" value="ECO:0007669"/>
    <property type="project" value="UniProtKB-ARBA"/>
</dbReference>
<organism evidence="7 8">
    <name type="scientific">Cognatiluteimonas weifangensis</name>
    <dbReference type="NCBI Taxonomy" id="2303539"/>
    <lineage>
        <taxon>Bacteria</taxon>
        <taxon>Pseudomonadati</taxon>
        <taxon>Pseudomonadota</taxon>
        <taxon>Gammaproteobacteria</taxon>
        <taxon>Lysobacterales</taxon>
        <taxon>Lysobacteraceae</taxon>
        <taxon>Cognatiluteimonas</taxon>
    </lineage>
</organism>
<evidence type="ECO:0000256" key="1">
    <source>
        <dbReference type="ARBA" id="ARBA00001947"/>
    </source>
</evidence>
<dbReference type="PANTHER" id="PTHR30096:SF0">
    <property type="entry name" value="4,5-DOPA DIOXYGENASE EXTRADIOL-LIKE PROTEIN"/>
    <property type="match status" value="1"/>
</dbReference>
<keyword evidence="5" id="KW-0560">Oxidoreductase</keyword>
<evidence type="ECO:0000256" key="3">
    <source>
        <dbReference type="ARBA" id="ARBA00022723"/>
    </source>
</evidence>
<dbReference type="PANTHER" id="PTHR30096">
    <property type="entry name" value="4,5-DOPA DIOXYGENASE EXTRADIOL-LIKE PROTEIN"/>
    <property type="match status" value="1"/>
</dbReference>
<evidence type="ECO:0000256" key="5">
    <source>
        <dbReference type="ARBA" id="ARBA00023002"/>
    </source>
</evidence>